<dbReference type="InterPro" id="IPR057271">
    <property type="entry name" value="YagK_YfjJ_C"/>
</dbReference>
<sequence>MKGVSTKQVWKFKGHFLKVCSGHLGWHPKIIKMFAQQVDLALQSLKSIVAIRFEVFVAEFTKDNAVISYLRRTIVRHLRRSFENLVIGYLWVREQGVGPKQHYHWVLFVDGKRVSKQRLKGMLKELFSRLPFYTLRLTKNGSFLVKNVGDKQFKKLIYRTSYLAKTRTKETCPEGVHDYGVSRLTSSIRER</sequence>
<dbReference type="EMBL" id="AFWI01000199">
    <property type="protein sequence ID" value="EGU48181.1"/>
    <property type="molecule type" value="Genomic_DNA"/>
</dbReference>
<feature type="domain" description="YagK/YfjJ C-terminal" evidence="1">
    <location>
        <begin position="69"/>
        <end position="114"/>
    </location>
</feature>
<gene>
    <name evidence="2" type="ORF">IX91_13055</name>
    <name evidence="3" type="ORF">VITU9109_11925</name>
</gene>
<evidence type="ECO:0000313" key="4">
    <source>
        <dbReference type="Proteomes" id="UP000003836"/>
    </source>
</evidence>
<evidence type="ECO:0000313" key="2">
    <source>
        <dbReference type="EMBL" id="AIW15085.1"/>
    </source>
</evidence>
<dbReference type="PATRIC" id="fig|1051646.9.peg.2567"/>
<dbReference type="Proteomes" id="UP000030071">
    <property type="component" value="Chromosome 1"/>
</dbReference>
<protein>
    <recommendedName>
        <fullName evidence="1">YagK/YfjJ C-terminal domain-containing protein</fullName>
    </recommendedName>
</protein>
<name>F9TC44_9VIBR</name>
<reference evidence="3" key="1">
    <citation type="submission" date="2011-08" db="EMBL/GenBank/DDBJ databases">
        <authorList>
            <person name="Hoffman M."/>
            <person name="Strain E.A."/>
            <person name="Brown E."/>
            <person name="Allard M.W."/>
        </authorList>
    </citation>
    <scope>NUCLEOTIDE SEQUENCE</scope>
    <source>
        <strain evidence="3">ATCC 19109</strain>
    </source>
</reference>
<reference evidence="2 5" key="3">
    <citation type="submission" date="2014-08" db="EMBL/GenBank/DDBJ databases">
        <title>First Complete Genome Sequence of the Shellfish Pathogen Vibrio tubiashii.</title>
        <authorList>
            <person name="Richards G.P."/>
            <person name="Needleman D.S."/>
            <person name="Watson M.A."/>
            <person name="Bono J.L."/>
        </authorList>
    </citation>
    <scope>NUCLEOTIDE SEQUENCE [LARGE SCALE GENOMIC DNA]</scope>
    <source>
        <strain evidence="2 5">ATCC 19109</strain>
    </source>
</reference>
<dbReference type="Pfam" id="PF11726">
    <property type="entry name" value="YagK_YfjJ_C"/>
    <property type="match status" value="1"/>
</dbReference>
<dbReference type="RefSeq" id="WP_004748174.1">
    <property type="nucleotide sequence ID" value="NZ_AFWI01000199.1"/>
</dbReference>
<evidence type="ECO:0000313" key="3">
    <source>
        <dbReference type="EMBL" id="EGU48181.1"/>
    </source>
</evidence>
<keyword evidence="4" id="KW-1185">Reference proteome</keyword>
<proteinExistence type="predicted"/>
<dbReference type="HOGENOM" id="CLU_086947_1_1_6"/>
<accession>F9TC44</accession>
<dbReference type="EMBL" id="CP009354">
    <property type="protein sequence ID" value="AIW15085.1"/>
    <property type="molecule type" value="Genomic_DNA"/>
</dbReference>
<dbReference type="AlphaFoldDB" id="F9TC44"/>
<dbReference type="eggNOG" id="ENOG502ZF7A">
    <property type="taxonomic scope" value="Bacteria"/>
</dbReference>
<dbReference type="Proteomes" id="UP000003836">
    <property type="component" value="Unassembled WGS sequence"/>
</dbReference>
<evidence type="ECO:0000259" key="1">
    <source>
        <dbReference type="Pfam" id="PF11726"/>
    </source>
</evidence>
<reference evidence="3 4" key="2">
    <citation type="journal article" date="2012" name="Int. J. Syst. Evol. Microbiol.">
        <title>Vibrio caribbeanicus sp. nov., isolated from the marine sponge Scleritoderma cyanea.</title>
        <authorList>
            <person name="Hoffmann M."/>
            <person name="Monday S.R."/>
            <person name="Allard M.W."/>
            <person name="Strain E.A."/>
            <person name="Whittaker P."/>
            <person name="Naum M."/>
            <person name="McCarthy P.J."/>
            <person name="Lopez J.V."/>
            <person name="Fischer M."/>
            <person name="Brown E.W."/>
        </authorList>
    </citation>
    <scope>NUCLEOTIDE SEQUENCE [LARGE SCALE GENOMIC DNA]</scope>
    <source>
        <strain evidence="3 4">ATCC 19109</strain>
    </source>
</reference>
<organism evidence="2 5">
    <name type="scientific">Vibrio tubiashii ATCC 19109</name>
    <dbReference type="NCBI Taxonomy" id="1051646"/>
    <lineage>
        <taxon>Bacteria</taxon>
        <taxon>Pseudomonadati</taxon>
        <taxon>Pseudomonadota</taxon>
        <taxon>Gammaproteobacteria</taxon>
        <taxon>Vibrionales</taxon>
        <taxon>Vibrionaceae</taxon>
        <taxon>Vibrio</taxon>
        <taxon>Vibrio oreintalis group</taxon>
    </lineage>
</organism>
<dbReference type="GeneID" id="23445649"/>
<dbReference type="KEGG" id="vtu:IX91_13055"/>
<evidence type="ECO:0000313" key="5">
    <source>
        <dbReference type="Proteomes" id="UP000030071"/>
    </source>
</evidence>